<dbReference type="EMBL" id="JBHUHQ010000040">
    <property type="protein sequence ID" value="MFD2046561.1"/>
    <property type="molecule type" value="Genomic_DNA"/>
</dbReference>
<dbReference type="NCBIfam" id="TIGR02937">
    <property type="entry name" value="sigma70-ECF"/>
    <property type="match status" value="1"/>
</dbReference>
<evidence type="ECO:0000313" key="8">
    <source>
        <dbReference type="Proteomes" id="UP001597383"/>
    </source>
</evidence>
<dbReference type="SUPFAM" id="SSF88946">
    <property type="entry name" value="Sigma2 domain of RNA polymerase sigma factors"/>
    <property type="match status" value="1"/>
</dbReference>
<dbReference type="Gene3D" id="1.10.10.10">
    <property type="entry name" value="Winged helix-like DNA-binding domain superfamily/Winged helix DNA-binding domain"/>
    <property type="match status" value="1"/>
</dbReference>
<dbReference type="InterPro" id="IPR007627">
    <property type="entry name" value="RNA_pol_sigma70_r2"/>
</dbReference>
<keyword evidence="4" id="KW-0804">Transcription</keyword>
<dbReference type="InterPro" id="IPR014284">
    <property type="entry name" value="RNA_pol_sigma-70_dom"/>
</dbReference>
<gene>
    <name evidence="7" type="ORF">ACFSJF_20035</name>
</gene>
<dbReference type="InterPro" id="IPR036388">
    <property type="entry name" value="WH-like_DNA-bd_sf"/>
</dbReference>
<dbReference type="SUPFAM" id="SSF88659">
    <property type="entry name" value="Sigma3 and sigma4 domains of RNA polymerase sigma factors"/>
    <property type="match status" value="1"/>
</dbReference>
<feature type="domain" description="RNA polymerase sigma factor 70 region 4 type 2" evidence="6">
    <location>
        <begin position="104"/>
        <end position="156"/>
    </location>
</feature>
<reference evidence="8" key="1">
    <citation type="journal article" date="2019" name="Int. J. Syst. Evol. Microbiol.">
        <title>The Global Catalogue of Microorganisms (GCM) 10K type strain sequencing project: providing services to taxonomists for standard genome sequencing and annotation.</title>
        <authorList>
            <consortium name="The Broad Institute Genomics Platform"/>
            <consortium name="The Broad Institute Genome Sequencing Center for Infectious Disease"/>
            <person name="Wu L."/>
            <person name="Ma J."/>
        </authorList>
    </citation>
    <scope>NUCLEOTIDE SEQUENCE [LARGE SCALE GENOMIC DNA]</scope>
    <source>
        <strain evidence="8">R28</strain>
    </source>
</reference>
<dbReference type="InterPro" id="IPR039425">
    <property type="entry name" value="RNA_pol_sigma-70-like"/>
</dbReference>
<dbReference type="PANTHER" id="PTHR43133">
    <property type="entry name" value="RNA POLYMERASE ECF-TYPE SIGMA FACTO"/>
    <property type="match status" value="1"/>
</dbReference>
<keyword evidence="3" id="KW-0731">Sigma factor</keyword>
<keyword evidence="8" id="KW-1185">Reference proteome</keyword>
<organism evidence="7 8">
    <name type="scientific">Ornithinibacillus salinisoli</name>
    <dbReference type="NCBI Taxonomy" id="1848459"/>
    <lineage>
        <taxon>Bacteria</taxon>
        <taxon>Bacillati</taxon>
        <taxon>Bacillota</taxon>
        <taxon>Bacilli</taxon>
        <taxon>Bacillales</taxon>
        <taxon>Bacillaceae</taxon>
        <taxon>Ornithinibacillus</taxon>
    </lineage>
</organism>
<name>A0ABW4W606_9BACI</name>
<dbReference type="Proteomes" id="UP001597383">
    <property type="component" value="Unassembled WGS sequence"/>
</dbReference>
<dbReference type="InterPro" id="IPR013324">
    <property type="entry name" value="RNA_pol_sigma_r3/r4-like"/>
</dbReference>
<feature type="domain" description="RNA polymerase sigma-70 region 2" evidence="5">
    <location>
        <begin position="14"/>
        <end position="75"/>
    </location>
</feature>
<evidence type="ECO:0000256" key="1">
    <source>
        <dbReference type="ARBA" id="ARBA00010641"/>
    </source>
</evidence>
<dbReference type="CDD" id="cd06171">
    <property type="entry name" value="Sigma70_r4"/>
    <property type="match status" value="1"/>
</dbReference>
<comment type="caution">
    <text evidence="7">The sequence shown here is derived from an EMBL/GenBank/DDBJ whole genome shotgun (WGS) entry which is preliminary data.</text>
</comment>
<dbReference type="PANTHER" id="PTHR43133:SF51">
    <property type="entry name" value="RNA POLYMERASE SIGMA FACTOR"/>
    <property type="match status" value="1"/>
</dbReference>
<evidence type="ECO:0000256" key="2">
    <source>
        <dbReference type="ARBA" id="ARBA00023015"/>
    </source>
</evidence>
<dbReference type="Pfam" id="PF08281">
    <property type="entry name" value="Sigma70_r4_2"/>
    <property type="match status" value="1"/>
</dbReference>
<dbReference type="InterPro" id="IPR013325">
    <property type="entry name" value="RNA_pol_sigma_r2"/>
</dbReference>
<proteinExistence type="inferred from homology"/>
<evidence type="ECO:0000256" key="4">
    <source>
        <dbReference type="ARBA" id="ARBA00023163"/>
    </source>
</evidence>
<evidence type="ECO:0000259" key="5">
    <source>
        <dbReference type="Pfam" id="PF04542"/>
    </source>
</evidence>
<dbReference type="RefSeq" id="WP_377558611.1">
    <property type="nucleotide sequence ID" value="NZ_JBHUHQ010000040.1"/>
</dbReference>
<dbReference type="Gene3D" id="1.10.1740.10">
    <property type="match status" value="1"/>
</dbReference>
<comment type="similarity">
    <text evidence="1">Belongs to the sigma-70 factor family. ECF subfamily.</text>
</comment>
<protein>
    <submittedName>
        <fullName evidence="7">RNA polymerase sigma factor</fullName>
    </submittedName>
</protein>
<keyword evidence="2" id="KW-0805">Transcription regulation</keyword>
<evidence type="ECO:0000256" key="3">
    <source>
        <dbReference type="ARBA" id="ARBA00023082"/>
    </source>
</evidence>
<accession>A0ABW4W606</accession>
<sequence length="168" mass="20089">MEDKTKNDELNSELNIVYRYLVKKGVPHIDAEDAVQETAYKYLRFSDSIRSSKVRSWLIRVALNHYYDQCRKNKKYLFNNEERIIKEKTDEHPELIMIKKESAMEIHKLLSRLKPLYSELLLLKYESDLSYVEISQLLGINTNSVKTNLFRARKKLMKLYKEDHDGRE</sequence>
<evidence type="ECO:0000259" key="6">
    <source>
        <dbReference type="Pfam" id="PF08281"/>
    </source>
</evidence>
<dbReference type="Pfam" id="PF04542">
    <property type="entry name" value="Sigma70_r2"/>
    <property type="match status" value="1"/>
</dbReference>
<evidence type="ECO:0000313" key="7">
    <source>
        <dbReference type="EMBL" id="MFD2046561.1"/>
    </source>
</evidence>
<dbReference type="InterPro" id="IPR013249">
    <property type="entry name" value="RNA_pol_sigma70_r4_t2"/>
</dbReference>